<comment type="caution">
    <text evidence="1">The sequence shown here is derived from an EMBL/GenBank/DDBJ whole genome shotgun (WGS) entry which is preliminary data.</text>
</comment>
<proteinExistence type="predicted"/>
<accession>X6NFT7</accession>
<dbReference type="AlphaFoldDB" id="X6NFT7"/>
<dbReference type="OMA" id="STRNNEF"/>
<keyword evidence="2" id="KW-1185">Reference proteome</keyword>
<organism evidence="1 2">
    <name type="scientific">Reticulomyxa filosa</name>
    <dbReference type="NCBI Taxonomy" id="46433"/>
    <lineage>
        <taxon>Eukaryota</taxon>
        <taxon>Sar</taxon>
        <taxon>Rhizaria</taxon>
        <taxon>Retaria</taxon>
        <taxon>Foraminifera</taxon>
        <taxon>Monothalamids</taxon>
        <taxon>Reticulomyxidae</taxon>
        <taxon>Reticulomyxa</taxon>
    </lineage>
</organism>
<name>X6NFT7_RETFI</name>
<reference evidence="1 2" key="1">
    <citation type="journal article" date="2013" name="Curr. Biol.">
        <title>The Genome of the Foraminiferan Reticulomyxa filosa.</title>
        <authorList>
            <person name="Glockner G."/>
            <person name="Hulsmann N."/>
            <person name="Schleicher M."/>
            <person name="Noegel A.A."/>
            <person name="Eichinger L."/>
            <person name="Gallinger C."/>
            <person name="Pawlowski J."/>
            <person name="Sierra R."/>
            <person name="Euteneuer U."/>
            <person name="Pillet L."/>
            <person name="Moustafa A."/>
            <person name="Platzer M."/>
            <person name="Groth M."/>
            <person name="Szafranski K."/>
            <person name="Schliwa M."/>
        </authorList>
    </citation>
    <scope>NUCLEOTIDE SEQUENCE [LARGE SCALE GENOMIC DNA]</scope>
</reference>
<dbReference type="Proteomes" id="UP000023152">
    <property type="component" value="Unassembled WGS sequence"/>
</dbReference>
<evidence type="ECO:0000313" key="2">
    <source>
        <dbReference type="Proteomes" id="UP000023152"/>
    </source>
</evidence>
<dbReference type="EMBL" id="ASPP01009102">
    <property type="protein sequence ID" value="ETO24619.1"/>
    <property type="molecule type" value="Genomic_DNA"/>
</dbReference>
<dbReference type="Gene3D" id="3.40.50.720">
    <property type="entry name" value="NAD(P)-binding Rossmann-like Domain"/>
    <property type="match status" value="1"/>
</dbReference>
<gene>
    <name evidence="1" type="ORF">RFI_12537</name>
</gene>
<sequence length="231" mass="26544">MKFLWTASLKINTVHVRDVAAAIWVACTESKPGRCYNLSDKGNTSYMFFFSFAANDMKNSQGSLNALIEKIFGIKTGFQNTVMNAAASKMMSSAAKSCNDKHLPMWSAVMKVNDNFIFFVPIFCRRGEYNLGTTPLSPYLDEEILTKNHTSVNGQYIEKDTSFKYSIPEVIFPFFLMTVEQLQEIVEEFIEMNYFPNIRKIKQITVNICRGIFLFNISTRNNEFELFQIQL</sequence>
<evidence type="ECO:0000313" key="1">
    <source>
        <dbReference type="EMBL" id="ETO24619.1"/>
    </source>
</evidence>
<dbReference type="OrthoDB" id="16464at2759"/>
<protein>
    <submittedName>
        <fullName evidence="1">Nucleotide diphosphate sugar epimerase family protein</fullName>
    </submittedName>
</protein>